<evidence type="ECO:0000313" key="1">
    <source>
        <dbReference type="EMBL" id="KAJ8112045.1"/>
    </source>
</evidence>
<gene>
    <name evidence="1" type="ORF">OPT61_g5498</name>
</gene>
<name>A0ACC2IA50_9PLEO</name>
<sequence>MQKSQSAVNTHRSALTAPSSHFTLHPVSISSTGKSKNQTTVVDDVEEAHCMHPSQGSMATLYDCFDRSGRGHFDSADTLFDRGVWIGYLAERSRNTRYRGLPSFRELEKNYKELNLPFPNPSVGISCSDREAVCRGCFGNRSIVLQLREIRFGSHNKVVILPLNGADDAGLFCIMLAQSPDRSIKPLEAFRPFEHRLEREDDAQFANSYMVLAIRDSKNNSGVLCTVRNSLDSAELTRIANRPGRLRSDSGPGEQLDIQLTVEKSSLTGVAPKIAKRKQQQTADDSSSSRNLAKRSRPVTLKGPTMSAHIVQLSDDDDVAEPLTIPGARRSIPNLKARQPAPALPNDSPQQAPIAASVPAPTPRTVNSSTPRFTNEQASRIHFVWKVEIQGMDFEVRRSLTTTSTFDGLLESFQDEAKLIPSASLQMKA</sequence>
<keyword evidence="2" id="KW-1185">Reference proteome</keyword>
<reference evidence="1" key="1">
    <citation type="submission" date="2022-11" db="EMBL/GenBank/DDBJ databases">
        <title>Genome Sequence of Boeremia exigua.</title>
        <authorList>
            <person name="Buettner E."/>
        </authorList>
    </citation>
    <scope>NUCLEOTIDE SEQUENCE</scope>
    <source>
        <strain evidence="1">CU02</strain>
    </source>
</reference>
<evidence type="ECO:0000313" key="2">
    <source>
        <dbReference type="Proteomes" id="UP001153331"/>
    </source>
</evidence>
<accession>A0ACC2IA50</accession>
<protein>
    <submittedName>
        <fullName evidence="1">Uncharacterized protein</fullName>
    </submittedName>
</protein>
<organism evidence="1 2">
    <name type="scientific">Boeremia exigua</name>
    <dbReference type="NCBI Taxonomy" id="749465"/>
    <lineage>
        <taxon>Eukaryota</taxon>
        <taxon>Fungi</taxon>
        <taxon>Dikarya</taxon>
        <taxon>Ascomycota</taxon>
        <taxon>Pezizomycotina</taxon>
        <taxon>Dothideomycetes</taxon>
        <taxon>Pleosporomycetidae</taxon>
        <taxon>Pleosporales</taxon>
        <taxon>Pleosporineae</taxon>
        <taxon>Didymellaceae</taxon>
        <taxon>Boeremia</taxon>
    </lineage>
</organism>
<proteinExistence type="predicted"/>
<dbReference type="Proteomes" id="UP001153331">
    <property type="component" value="Unassembled WGS sequence"/>
</dbReference>
<dbReference type="EMBL" id="JAPHNI010000355">
    <property type="protein sequence ID" value="KAJ8112045.1"/>
    <property type="molecule type" value="Genomic_DNA"/>
</dbReference>
<comment type="caution">
    <text evidence="1">The sequence shown here is derived from an EMBL/GenBank/DDBJ whole genome shotgun (WGS) entry which is preliminary data.</text>
</comment>